<proteinExistence type="predicted"/>
<accession>A0A7R9CAC0</accession>
<evidence type="ECO:0000313" key="2">
    <source>
        <dbReference type="EMBL" id="CAD7393077.1"/>
    </source>
</evidence>
<dbReference type="InterPro" id="IPR029787">
    <property type="entry name" value="Nucleotide_cyclase"/>
</dbReference>
<dbReference type="AlphaFoldDB" id="A0A7R9CAC0"/>
<dbReference type="GO" id="GO:0016829">
    <property type="term" value="F:lyase activity"/>
    <property type="evidence" value="ECO:0007669"/>
    <property type="project" value="UniProtKB-KW"/>
</dbReference>
<dbReference type="EMBL" id="OC316637">
    <property type="protein sequence ID" value="CAD7393077.1"/>
    <property type="molecule type" value="Genomic_DNA"/>
</dbReference>
<keyword evidence="1" id="KW-0456">Lyase</keyword>
<gene>
    <name evidence="2" type="ORF">TCEB3V08_LOCUS1077</name>
</gene>
<protein>
    <submittedName>
        <fullName evidence="2">Uncharacterized protein</fullName>
    </submittedName>
</protein>
<reference evidence="2" key="1">
    <citation type="submission" date="2020-11" db="EMBL/GenBank/DDBJ databases">
        <authorList>
            <person name="Tran Van P."/>
        </authorList>
    </citation>
    <scope>NUCLEOTIDE SEQUENCE</scope>
</reference>
<name>A0A7R9CAC0_TIMCR</name>
<evidence type="ECO:0000256" key="1">
    <source>
        <dbReference type="ARBA" id="ARBA00023239"/>
    </source>
</evidence>
<organism evidence="2">
    <name type="scientific">Timema cristinae</name>
    <name type="common">Walking stick</name>
    <dbReference type="NCBI Taxonomy" id="61476"/>
    <lineage>
        <taxon>Eukaryota</taxon>
        <taxon>Metazoa</taxon>
        <taxon>Ecdysozoa</taxon>
        <taxon>Arthropoda</taxon>
        <taxon>Hexapoda</taxon>
        <taxon>Insecta</taxon>
        <taxon>Pterygota</taxon>
        <taxon>Neoptera</taxon>
        <taxon>Polyneoptera</taxon>
        <taxon>Phasmatodea</taxon>
        <taxon>Timematodea</taxon>
        <taxon>Timematoidea</taxon>
        <taxon>Timematidae</taxon>
        <taxon>Timema</taxon>
    </lineage>
</organism>
<sequence length="83" mass="9758">MYVFLFEEYHPPCHIKGLPLDTSVLLYGFYPPLLVRIDYVAYLNKGCNADPLFNFEYRGPVTMKGKSEPMDVWFLTRSKEYIV</sequence>
<dbReference type="SUPFAM" id="SSF55073">
    <property type="entry name" value="Nucleotide cyclase"/>
    <property type="match status" value="1"/>
</dbReference>